<dbReference type="Gene3D" id="1.25.40.10">
    <property type="entry name" value="Tetratricopeptide repeat domain"/>
    <property type="match status" value="1"/>
</dbReference>
<keyword evidence="2" id="KW-0472">Membrane</keyword>
<feature type="transmembrane region" description="Helical" evidence="2">
    <location>
        <begin position="12"/>
        <end position="32"/>
    </location>
</feature>
<evidence type="ECO:0000313" key="5">
    <source>
        <dbReference type="Proteomes" id="UP000002222"/>
    </source>
</evidence>
<feature type="repeat" description="TPR" evidence="1">
    <location>
        <begin position="108"/>
        <end position="141"/>
    </location>
</feature>
<reference evidence="5" key="1">
    <citation type="submission" date="2009-11" db="EMBL/GenBank/DDBJ databases">
        <title>The complete genome of Sulfurospirillum deleyianum DSM 6946.</title>
        <authorList>
            <consortium name="US DOE Joint Genome Institute (JGI-PGF)"/>
            <person name="Lucas S."/>
            <person name="Copeland A."/>
            <person name="Lapidus A."/>
            <person name="Glavina del Rio T."/>
            <person name="Dalin E."/>
            <person name="Tice H."/>
            <person name="Bruce D."/>
            <person name="Goodwin L."/>
            <person name="Pitluck S."/>
            <person name="Kyrpides N."/>
            <person name="Mavromatis K."/>
            <person name="Ivanova N."/>
            <person name="Ovchinnikova G."/>
            <person name="Munk A.C."/>
            <person name="Lu M."/>
            <person name="Brettin T."/>
            <person name="Detter J.C."/>
            <person name="Han C."/>
            <person name="Tapia R."/>
            <person name="Larimer F."/>
            <person name="Land M."/>
            <person name="Hauser L."/>
            <person name="Markowitz V."/>
            <person name="Cheng J.F."/>
            <person name="Hugenholtz P."/>
            <person name="Woyke T."/>
            <person name="Wu D."/>
            <person name="Aumann P."/>
            <person name="Schneider S."/>
            <person name="Lang E."/>
            <person name="Spring S."/>
            <person name="Klenk H.P."/>
            <person name="Eisen J.A."/>
        </authorList>
    </citation>
    <scope>NUCLEOTIDE SEQUENCE [LARGE SCALE GENOMIC DNA]</scope>
    <source>
        <strain evidence="5">ATCC 51133 / DSM 6946 / 5175</strain>
    </source>
</reference>
<dbReference type="InterPro" id="IPR019734">
    <property type="entry name" value="TPR_rpt"/>
</dbReference>
<organism evidence="4 5">
    <name type="scientific">Sulfurospirillum deleyianum (strain ATCC 51133 / DSM 6946 / 5175)</name>
    <dbReference type="NCBI Taxonomy" id="525898"/>
    <lineage>
        <taxon>Bacteria</taxon>
        <taxon>Pseudomonadati</taxon>
        <taxon>Campylobacterota</taxon>
        <taxon>Epsilonproteobacteria</taxon>
        <taxon>Campylobacterales</taxon>
        <taxon>Sulfurospirillaceae</taxon>
        <taxon>Sulfurospirillum</taxon>
    </lineage>
</organism>
<dbReference type="KEGG" id="sdl:Sdel_1977"/>
<dbReference type="InterPro" id="IPR011990">
    <property type="entry name" value="TPR-like_helical_dom_sf"/>
</dbReference>
<dbReference type="Proteomes" id="UP000002222">
    <property type="component" value="Chromosome"/>
</dbReference>
<gene>
    <name evidence="4" type="ordered locus">Sdel_1977</name>
</gene>
<evidence type="ECO:0000313" key="4">
    <source>
        <dbReference type="EMBL" id="ACZ12992.1"/>
    </source>
</evidence>
<dbReference type="PROSITE" id="PS00028">
    <property type="entry name" value="ZINC_FINGER_C2H2_1"/>
    <property type="match status" value="1"/>
</dbReference>
<reference evidence="4 5" key="2">
    <citation type="journal article" date="2010" name="Stand. Genomic Sci.">
        <title>Complete genome sequence of Sulfurospirillum deleyianum type strain (5175).</title>
        <authorList>
            <person name="Sikorski J."/>
            <person name="Lapidus A."/>
            <person name="Copeland A."/>
            <person name="Glavina Del Rio T."/>
            <person name="Nolan M."/>
            <person name="Lucas S."/>
            <person name="Chen F."/>
            <person name="Tice H."/>
            <person name="Cheng J.F."/>
            <person name="Saunders E."/>
            <person name="Bruce D."/>
            <person name="Goodwin L."/>
            <person name="Pitluck S."/>
            <person name="Ovchinnikova G."/>
            <person name="Pati A."/>
            <person name="Ivanova N."/>
            <person name="Mavromatis K."/>
            <person name="Chen A."/>
            <person name="Palaniappan K."/>
            <person name="Chain P."/>
            <person name="Land M."/>
            <person name="Hauser L."/>
            <person name="Chang Y.J."/>
            <person name="Jeffries C.D."/>
            <person name="Brettin T."/>
            <person name="Detter J.C."/>
            <person name="Han C."/>
            <person name="Rohde M."/>
            <person name="Lang E."/>
            <person name="Spring S."/>
            <person name="Goker M."/>
            <person name="Bristow J."/>
            <person name="Eisen J.A."/>
            <person name="Markowitz V."/>
            <person name="Hugenholtz P."/>
            <person name="Kyrpides N.C."/>
            <person name="Klenk H.P."/>
        </authorList>
    </citation>
    <scope>NUCLEOTIDE SEQUENCE [LARGE SCALE GENOMIC DNA]</scope>
    <source>
        <strain evidence="5">ATCC 51133 / DSM 6946 / 5175</strain>
    </source>
</reference>
<evidence type="ECO:0000256" key="1">
    <source>
        <dbReference type="PROSITE-ProRule" id="PRU00339"/>
    </source>
</evidence>
<accession>D1B4H2</accession>
<dbReference type="STRING" id="525898.Sdel_1977"/>
<sequence>MDNFFIEYRDPLFGVIILFAIVFVISFSNYWWGIFKSKEDKQSIDKFVKKFEIVTDENEYKKLLEDASIPLESLALLAHAYAKGGDYEKAINIYLVTLKRVKGKDEKQYLLSTLGKIYFKAGFLHRSSDVFLESLRLHPRNEESLKYLSVVYEQLQEYAKAQEVLESLEEMGAKVHLQSLYLKALAILKESHLSDKEKKEQLLVLAKEEPFLKRKLFEFMCENGMVIEPSFFEDLPFEEMLDVVWYLDERVYNILTCNKDLVRAIAMAKGLIPYEKMEQIPFALEVLGELQHAGYQEATLGFEYMCMECKQVFPIHFYRCPHCQSIHTAKIHPLLTQVQHEENLSFL</sequence>
<dbReference type="OrthoDB" id="5362770at2"/>
<keyword evidence="2" id="KW-0812">Transmembrane</keyword>
<evidence type="ECO:0000256" key="2">
    <source>
        <dbReference type="SAM" id="Phobius"/>
    </source>
</evidence>
<name>D1B4H2_SULD5</name>
<protein>
    <submittedName>
        <fullName evidence="4">TPR repeat-containing protein</fullName>
    </submittedName>
</protein>
<dbReference type="RefSeq" id="WP_012857740.1">
    <property type="nucleotide sequence ID" value="NC_013512.1"/>
</dbReference>
<evidence type="ECO:0000259" key="3">
    <source>
        <dbReference type="PROSITE" id="PS00028"/>
    </source>
</evidence>
<dbReference type="InterPro" id="IPR013087">
    <property type="entry name" value="Znf_C2H2_type"/>
</dbReference>
<keyword evidence="5" id="KW-1185">Reference proteome</keyword>
<dbReference type="PROSITE" id="PS50005">
    <property type="entry name" value="TPR"/>
    <property type="match status" value="1"/>
</dbReference>
<feature type="domain" description="C2H2-type" evidence="3">
    <location>
        <begin position="306"/>
        <end position="327"/>
    </location>
</feature>
<dbReference type="AlphaFoldDB" id="D1B4H2"/>
<keyword evidence="1" id="KW-0802">TPR repeat</keyword>
<dbReference type="EMBL" id="CP001816">
    <property type="protein sequence ID" value="ACZ12992.1"/>
    <property type="molecule type" value="Genomic_DNA"/>
</dbReference>
<proteinExistence type="predicted"/>
<dbReference type="SUPFAM" id="SSF48452">
    <property type="entry name" value="TPR-like"/>
    <property type="match status" value="1"/>
</dbReference>
<dbReference type="eggNOG" id="COG2956">
    <property type="taxonomic scope" value="Bacteria"/>
</dbReference>
<keyword evidence="2" id="KW-1133">Transmembrane helix</keyword>
<dbReference type="HOGENOM" id="CLU_068028_0_0_7"/>